<evidence type="ECO:0000256" key="1">
    <source>
        <dbReference type="SAM" id="Phobius"/>
    </source>
</evidence>
<feature type="transmembrane region" description="Helical" evidence="1">
    <location>
        <begin position="98"/>
        <end position="118"/>
    </location>
</feature>
<feature type="transmembrane region" description="Helical" evidence="1">
    <location>
        <begin position="12"/>
        <end position="37"/>
    </location>
</feature>
<keyword evidence="3" id="KW-1185">Reference proteome</keyword>
<dbReference type="OrthoDB" id="5954308at2759"/>
<organism evidence="2 3">
    <name type="scientific">Microthyrium microscopicum</name>
    <dbReference type="NCBI Taxonomy" id="703497"/>
    <lineage>
        <taxon>Eukaryota</taxon>
        <taxon>Fungi</taxon>
        <taxon>Dikarya</taxon>
        <taxon>Ascomycota</taxon>
        <taxon>Pezizomycotina</taxon>
        <taxon>Dothideomycetes</taxon>
        <taxon>Dothideomycetes incertae sedis</taxon>
        <taxon>Microthyriales</taxon>
        <taxon>Microthyriaceae</taxon>
        <taxon>Microthyrium</taxon>
    </lineage>
</organism>
<dbReference type="Pfam" id="PF08592">
    <property type="entry name" value="Anthrone_oxy"/>
    <property type="match status" value="1"/>
</dbReference>
<reference evidence="2" key="1">
    <citation type="journal article" date="2020" name="Stud. Mycol.">
        <title>101 Dothideomycetes genomes: a test case for predicting lifestyles and emergence of pathogens.</title>
        <authorList>
            <person name="Haridas S."/>
            <person name="Albert R."/>
            <person name="Binder M."/>
            <person name="Bloem J."/>
            <person name="Labutti K."/>
            <person name="Salamov A."/>
            <person name="Andreopoulos B."/>
            <person name="Baker S."/>
            <person name="Barry K."/>
            <person name="Bills G."/>
            <person name="Bluhm B."/>
            <person name="Cannon C."/>
            <person name="Castanera R."/>
            <person name="Culley D."/>
            <person name="Daum C."/>
            <person name="Ezra D."/>
            <person name="Gonzalez J."/>
            <person name="Henrissat B."/>
            <person name="Kuo A."/>
            <person name="Liang C."/>
            <person name="Lipzen A."/>
            <person name="Lutzoni F."/>
            <person name="Magnuson J."/>
            <person name="Mondo S."/>
            <person name="Nolan M."/>
            <person name="Ohm R."/>
            <person name="Pangilinan J."/>
            <person name="Park H.-J."/>
            <person name="Ramirez L."/>
            <person name="Alfaro M."/>
            <person name="Sun H."/>
            <person name="Tritt A."/>
            <person name="Yoshinaga Y."/>
            <person name="Zwiers L.-H."/>
            <person name="Turgeon B."/>
            <person name="Goodwin S."/>
            <person name="Spatafora J."/>
            <person name="Crous P."/>
            <person name="Grigoriev I."/>
        </authorList>
    </citation>
    <scope>NUCLEOTIDE SEQUENCE</scope>
    <source>
        <strain evidence="2">CBS 115976</strain>
    </source>
</reference>
<dbReference type="Proteomes" id="UP000799302">
    <property type="component" value="Unassembled WGS sequence"/>
</dbReference>
<protein>
    <submittedName>
        <fullName evidence="2">DUF1772-domain-containing protein</fullName>
    </submittedName>
</protein>
<evidence type="ECO:0000313" key="2">
    <source>
        <dbReference type="EMBL" id="KAF2664359.1"/>
    </source>
</evidence>
<gene>
    <name evidence="2" type="ORF">BT63DRAFT_460661</name>
</gene>
<name>A0A6A6TWC0_9PEZI</name>
<keyword evidence="1" id="KW-0472">Membrane</keyword>
<accession>A0A6A6TWC0</accession>
<evidence type="ECO:0000313" key="3">
    <source>
        <dbReference type="Proteomes" id="UP000799302"/>
    </source>
</evidence>
<feature type="transmembrane region" description="Helical" evidence="1">
    <location>
        <begin position="58"/>
        <end position="86"/>
    </location>
</feature>
<keyword evidence="1" id="KW-1133">Transmembrane helix</keyword>
<proteinExistence type="predicted"/>
<dbReference type="AlphaFoldDB" id="A0A6A6TWC0"/>
<dbReference type="InterPro" id="IPR013901">
    <property type="entry name" value="Anthrone_oxy"/>
</dbReference>
<sequence>MASLPQFSSIPLAAWPIGIGFFVTTPLLFGNIGLSLIGPLPIITEQLGTSGLTKKDKVRVWALFFKAATPYIVSGTILTAALHTFAAFTTSDKLVRNLSIASAISSISIIPWTVAAIMPTNTALLKLDEKTELTTQEEADSTKLIKDWDLKHKVRYVGYGLGWASGLAALLVIVNGL</sequence>
<feature type="transmembrane region" description="Helical" evidence="1">
    <location>
        <begin position="156"/>
        <end position="174"/>
    </location>
</feature>
<dbReference type="EMBL" id="MU004243">
    <property type="protein sequence ID" value="KAF2664359.1"/>
    <property type="molecule type" value="Genomic_DNA"/>
</dbReference>
<keyword evidence="1" id="KW-0812">Transmembrane</keyword>